<keyword evidence="1" id="KW-0732">Signal</keyword>
<dbReference type="Proteomes" id="UP000233782">
    <property type="component" value="Unassembled WGS sequence"/>
</dbReference>
<dbReference type="AlphaFoldDB" id="A0A2N3V0Z7"/>
<dbReference type="EMBL" id="PJMU01000001">
    <property type="protein sequence ID" value="PKV75292.1"/>
    <property type="molecule type" value="Genomic_DNA"/>
</dbReference>
<dbReference type="RefSeq" id="WP_101442544.1">
    <property type="nucleotide sequence ID" value="NZ_PJMU01000001.1"/>
</dbReference>
<organism evidence="2 3">
    <name type="scientific">Pontibacter ramchanderi</name>
    <dbReference type="NCBI Taxonomy" id="1179743"/>
    <lineage>
        <taxon>Bacteria</taxon>
        <taxon>Pseudomonadati</taxon>
        <taxon>Bacteroidota</taxon>
        <taxon>Cytophagia</taxon>
        <taxon>Cytophagales</taxon>
        <taxon>Hymenobacteraceae</taxon>
        <taxon>Pontibacter</taxon>
    </lineage>
</organism>
<dbReference type="SUPFAM" id="SSF82185">
    <property type="entry name" value="Histone H3 K4-specific methyltransferase SET7/9 N-terminal domain"/>
    <property type="match status" value="4"/>
</dbReference>
<evidence type="ECO:0000256" key="1">
    <source>
        <dbReference type="SAM" id="SignalP"/>
    </source>
</evidence>
<dbReference type="PANTHER" id="PTHR33706">
    <property type="entry name" value="MORN VARIANT REPEAT PROTEIN"/>
    <property type="match status" value="1"/>
</dbReference>
<gene>
    <name evidence="2" type="ORF">BD749_0230</name>
</gene>
<reference evidence="2 3" key="1">
    <citation type="submission" date="2017-12" db="EMBL/GenBank/DDBJ databases">
        <title>Genomic Encyclopedia of Type Strains, Phase III (KMG-III): the genomes of soil and plant-associated and newly described type strains.</title>
        <authorList>
            <person name="Whitman W."/>
        </authorList>
    </citation>
    <scope>NUCLEOTIDE SEQUENCE [LARGE SCALE GENOMIC DNA]</scope>
    <source>
        <strain evidence="2 3">LP43</strain>
    </source>
</reference>
<keyword evidence="3" id="KW-1185">Reference proteome</keyword>
<dbReference type="Gene3D" id="3.90.930.1">
    <property type="match status" value="1"/>
</dbReference>
<accession>A0A2N3V0Z7</accession>
<comment type="caution">
    <text evidence="2">The sequence shown here is derived from an EMBL/GenBank/DDBJ whole genome shotgun (WGS) entry which is preliminary data.</text>
</comment>
<sequence length="764" mass="88360">MKTLLPLLITLLLSTNAFSQKLTLQELVTLCDKQSWESVNTTLSAKGWVYHDSKKGDDYNYNTITWSYNKDYYSDKANAWFKLFTYEGHPNKVTYTVFNKPAYTLIANSITSSGYKLVSSAIEDNELISTYANNSHLVKINTEKREDDDWSERSITAYQITVIKKAGVYDPNNGKKTSYHEDGEIEAEYTLKDGELHGAFKSYYDNGQLQKQGNYLNGKGNGKFVEFDEDGDKTAEYTMLNGEVHGLAKIYEGGLLSEEKEYVNGVQTGNFIDYYYDSETEKPTIKVVGSTIDGKKSGKWTSYYVADGQEEPLEYWHYKDGLKHGEAKEFIGSDSLQIATYANGKLHGPYKRKVKLKLTDTETGEQDFVWDTDCEGEYNNGLKHGKWTYYYMLTKLKEGRYANDKREGIWSYFIPVGSRSGQVMLESNYSNDKKNGLEKRYFFMEEVEDNSQGRQIITYKAFPALVKTFYKDDLKNGDYEYRDSTNILVDKGSYLNDEKHGQWLEGYIHNNPDDSRSWLYYAGEYKNGKEEGKWISYFDRNLILTTSHFRAGKLNGELIEWNELGKPAEKKIFENGDLRDLTIYDSAGEKIMNRYEIYNENSSSFICRQSEYFDDKIVSQEYRIFRQEKIHHNDFERLFLNLTGITSSKVYGYKDGEYKMTTPAGESLITGKYLKEDKIGQWTYTYPSQQVVMELNYEKGQAHSEKYRTLAGQPYSGEFVYYDATAGLKEERKIKNGLRNGRTTYLDSNNKAIRKENYKEGALK</sequence>
<feature type="signal peptide" evidence="1">
    <location>
        <begin position="1"/>
        <end position="19"/>
    </location>
</feature>
<dbReference type="PANTHER" id="PTHR33706:SF1">
    <property type="entry name" value="TPR REPEAT PROTEIN"/>
    <property type="match status" value="1"/>
</dbReference>
<protein>
    <submittedName>
        <fullName evidence="2">Antitoxin component YwqK of YwqJK toxin-antitoxin module</fullName>
    </submittedName>
</protein>
<feature type="chain" id="PRO_5014917489" evidence="1">
    <location>
        <begin position="20"/>
        <end position="764"/>
    </location>
</feature>
<dbReference type="OrthoDB" id="7342920at2"/>
<evidence type="ECO:0000313" key="3">
    <source>
        <dbReference type="Proteomes" id="UP000233782"/>
    </source>
</evidence>
<evidence type="ECO:0000313" key="2">
    <source>
        <dbReference type="EMBL" id="PKV75292.1"/>
    </source>
</evidence>
<dbReference type="Gene3D" id="2.20.110.10">
    <property type="entry name" value="Histone H3 K4-specific methyltransferase SET7/9 N-terminal domain"/>
    <property type="match status" value="4"/>
</dbReference>
<proteinExistence type="predicted"/>
<name>A0A2N3V0Z7_9BACT</name>